<sequence length="117" mass="11758">VAILSILGVLVTVIGFIFAVPVAVIIGSGILIGELVSGFFSWISGNGLFSDEMLLDMLIGGIAGGIASLFGWAAGVGAAGSSVVRWLGTRIPGWEEPFPKPLAGALAPVSTKACGIC</sequence>
<evidence type="ECO:0000313" key="3">
    <source>
        <dbReference type="Proteomes" id="UP000538292"/>
    </source>
</evidence>
<dbReference type="EMBL" id="JACEOL010000067">
    <property type="protein sequence ID" value="MBA4603751.1"/>
    <property type="molecule type" value="Genomic_DNA"/>
</dbReference>
<keyword evidence="1" id="KW-1133">Transmembrane helix</keyword>
<reference evidence="2 3" key="1">
    <citation type="submission" date="2020-07" db="EMBL/GenBank/DDBJ databases">
        <title>Thermoactinomyces phylogeny.</title>
        <authorList>
            <person name="Dunlap C."/>
        </authorList>
    </citation>
    <scope>NUCLEOTIDE SEQUENCE [LARGE SCALE GENOMIC DNA]</scope>
    <source>
        <strain evidence="2 3">AMNI-1</strain>
    </source>
</reference>
<keyword evidence="3" id="KW-1185">Reference proteome</keyword>
<evidence type="ECO:0000313" key="2">
    <source>
        <dbReference type="EMBL" id="MBA4603751.1"/>
    </source>
</evidence>
<feature type="transmembrane region" description="Helical" evidence="1">
    <location>
        <begin position="53"/>
        <end position="74"/>
    </location>
</feature>
<gene>
    <name evidence="2" type="ORF">H2C83_15895</name>
</gene>
<keyword evidence="1" id="KW-0812">Transmembrane</keyword>
<proteinExistence type="predicted"/>
<dbReference type="Proteomes" id="UP000538292">
    <property type="component" value="Unassembled WGS sequence"/>
</dbReference>
<feature type="transmembrane region" description="Helical" evidence="1">
    <location>
        <begin position="6"/>
        <end position="32"/>
    </location>
</feature>
<protein>
    <submittedName>
        <fullName evidence="2">Uncharacterized protein</fullName>
    </submittedName>
</protein>
<dbReference type="AlphaFoldDB" id="A0A7W1XV39"/>
<keyword evidence="1" id="KW-0472">Membrane</keyword>
<comment type="caution">
    <text evidence="2">The sequence shown here is derived from an EMBL/GenBank/DDBJ whole genome shotgun (WGS) entry which is preliminary data.</text>
</comment>
<accession>A0A7W1XV39</accession>
<dbReference type="RefSeq" id="WP_220184235.1">
    <property type="nucleotide sequence ID" value="NZ_JACEOL010000067.1"/>
</dbReference>
<organism evidence="2 3">
    <name type="scientific">Thermoactinomyces mirandus</name>
    <dbReference type="NCBI Taxonomy" id="2756294"/>
    <lineage>
        <taxon>Bacteria</taxon>
        <taxon>Bacillati</taxon>
        <taxon>Bacillota</taxon>
        <taxon>Bacilli</taxon>
        <taxon>Bacillales</taxon>
        <taxon>Thermoactinomycetaceae</taxon>
        <taxon>Thermoactinomyces</taxon>
    </lineage>
</organism>
<evidence type="ECO:0000256" key="1">
    <source>
        <dbReference type="SAM" id="Phobius"/>
    </source>
</evidence>
<feature type="non-terminal residue" evidence="2">
    <location>
        <position position="1"/>
    </location>
</feature>
<name>A0A7W1XV39_9BACL</name>